<feature type="compositionally biased region" description="Acidic residues" evidence="4">
    <location>
        <begin position="515"/>
        <end position="525"/>
    </location>
</feature>
<feature type="compositionally biased region" description="Polar residues" evidence="4">
    <location>
        <begin position="920"/>
        <end position="932"/>
    </location>
</feature>
<reference evidence="6" key="1">
    <citation type="submission" date="2021-03" db="EMBL/GenBank/DDBJ databases">
        <title>Revisited historic fungal species revealed as producer of novel bioactive compounds through whole genome sequencing and comparative genomics.</title>
        <authorList>
            <person name="Vignolle G.A."/>
            <person name="Hochenegger N."/>
            <person name="Mach R.L."/>
            <person name="Mach-Aigner A.R."/>
            <person name="Javad Rahimi M."/>
            <person name="Salim K.A."/>
            <person name="Chan C.M."/>
            <person name="Lim L.B.L."/>
            <person name="Cai F."/>
            <person name="Druzhinina I.S."/>
            <person name="U'Ren J.M."/>
            <person name="Derntl C."/>
        </authorList>
    </citation>
    <scope>NUCLEOTIDE SEQUENCE</scope>
    <source>
        <strain evidence="6">TUCIM 5799</strain>
    </source>
</reference>
<feature type="compositionally biased region" description="Basic and acidic residues" evidence="4">
    <location>
        <begin position="462"/>
        <end position="471"/>
    </location>
</feature>
<evidence type="ECO:0000256" key="3">
    <source>
        <dbReference type="ARBA" id="ARBA00023212"/>
    </source>
</evidence>
<evidence type="ECO:0000256" key="4">
    <source>
        <dbReference type="SAM" id="MobiDB-lite"/>
    </source>
</evidence>
<dbReference type="AlphaFoldDB" id="A0A9P9W897"/>
<protein>
    <recommendedName>
        <fullName evidence="5">GAR domain-containing protein</fullName>
    </recommendedName>
</protein>
<dbReference type="Pfam" id="PF02187">
    <property type="entry name" value="GAS2"/>
    <property type="match status" value="1"/>
</dbReference>
<proteinExistence type="predicted"/>
<feature type="compositionally biased region" description="Basic and acidic residues" evidence="4">
    <location>
        <begin position="792"/>
        <end position="806"/>
    </location>
</feature>
<dbReference type="PROSITE" id="PS51460">
    <property type="entry name" value="GAR"/>
    <property type="match status" value="1"/>
</dbReference>
<feature type="compositionally biased region" description="Polar residues" evidence="4">
    <location>
        <begin position="855"/>
        <end position="888"/>
    </location>
</feature>
<dbReference type="Proteomes" id="UP000829685">
    <property type="component" value="Unassembled WGS sequence"/>
</dbReference>
<evidence type="ECO:0000259" key="5">
    <source>
        <dbReference type="PROSITE" id="PS51460"/>
    </source>
</evidence>
<feature type="region of interest" description="Disordered" evidence="4">
    <location>
        <begin position="417"/>
        <end position="471"/>
    </location>
</feature>
<feature type="compositionally biased region" description="Pro residues" evidence="4">
    <location>
        <begin position="1"/>
        <end position="13"/>
    </location>
</feature>
<feature type="domain" description="GAR" evidence="5">
    <location>
        <begin position="714"/>
        <end position="792"/>
    </location>
</feature>
<sequence>MADPSLLPPPASPPGQRATMRRHLRTTSLSPTRQRPGDALLSRLSPTSAVEALRVPSGDLKACLDDASASEQHFAMRTAVASKKIHDWLDELSGWPWPKESTSAGFEMPPAKRRKTSGPPEANLEQGLGQGSQPTVEPQVSYLGSLPANDVIHYEVRVEQIQKDMDALDLEEIKFQVLHHHIMPLSRPGTPFSDAGMSVASSISYTKMEDITAVITAITVQALPNLTRLSRLLNTWSVRIIMLKKVPSVLAMIADAEVALESGWNAIRLEATAKGSMGNGSSATLVRKDFEVMHSVLRQKVAQPGRDLDFMLDALEGKRDTLPDDWLDRMDAVEKNYAEWVATAERRVREGELSEIYGPPNSDALPSTPQTPQPKVRIQPPSPTKDRTETKKPSDVRILVKEPSNDIPGSVNQVLDTSKSAVHQKDVDSGVAVEDPSLDFGSENVGSQGSAAGRTVPDLDGSAERHDGQETKHALSELDHNIVRVTPAESLAPSPHLYRKASPDAEAEYSFLESVNEEDEEDELDLPPARFVPRKGSQESFASTVLHDPVSELAYSDNSPFREESVEHELPRLPDPDEPFSSDALSPPSSPPLRYKPRTTSVSFNEIPEISELPEEEEVTPPRSPFEPADVYDPESSFDYGTQTPSQMSVISEGGDDLHQQIRAVLKNIPNKIRLSTKPSAINLNPPDLQLPSRPKARNSEPFRRSGSALSTRSTMSSRSGTPSWLLAPARAPRPHSRAQDAKTYYLSRSPNEAPMKLLVRCVGENGERVMVRVGGGWADLGEYLKEYAIHHSSRSKGEGKVEVKDSSTLSAGKLGSSPPSRPGSALDTPMTPLAVRKTRKSVGEEGSSRLPATPMTQTTNRSDTPSSDASNGSYTSRAATNPNSSILGMSGPHPKKARALSEESRQWVEDVKNKVRTASGEQRNAQETAQTEGKFGEMGKVGGTKRLFRKSFA</sequence>
<keyword evidence="3" id="KW-0206">Cytoskeleton</keyword>
<feature type="compositionally biased region" description="Basic and acidic residues" evidence="4">
    <location>
        <begin position="900"/>
        <end position="914"/>
    </location>
</feature>
<dbReference type="GO" id="GO:0008017">
    <property type="term" value="F:microtubule binding"/>
    <property type="evidence" value="ECO:0007669"/>
    <property type="project" value="InterPro"/>
</dbReference>
<dbReference type="InterPro" id="IPR036534">
    <property type="entry name" value="GAR_dom_sf"/>
</dbReference>
<gene>
    <name evidence="6" type="ORF">JX265_013621</name>
</gene>
<feature type="region of interest" description="Disordered" evidence="4">
    <location>
        <begin position="514"/>
        <end position="652"/>
    </location>
</feature>
<evidence type="ECO:0000313" key="7">
    <source>
        <dbReference type="Proteomes" id="UP000829685"/>
    </source>
</evidence>
<organism evidence="6 7">
    <name type="scientific">Neoarthrinium moseri</name>
    <dbReference type="NCBI Taxonomy" id="1658444"/>
    <lineage>
        <taxon>Eukaryota</taxon>
        <taxon>Fungi</taxon>
        <taxon>Dikarya</taxon>
        <taxon>Ascomycota</taxon>
        <taxon>Pezizomycotina</taxon>
        <taxon>Sordariomycetes</taxon>
        <taxon>Xylariomycetidae</taxon>
        <taxon>Amphisphaeriales</taxon>
        <taxon>Apiosporaceae</taxon>
        <taxon>Neoarthrinium</taxon>
    </lineage>
</organism>
<dbReference type="Gene3D" id="3.30.920.20">
    <property type="entry name" value="Gas2-like domain"/>
    <property type="match status" value="1"/>
</dbReference>
<feature type="region of interest" description="Disordered" evidence="4">
    <location>
        <begin position="355"/>
        <end position="396"/>
    </location>
</feature>
<keyword evidence="2" id="KW-0963">Cytoplasm</keyword>
<dbReference type="InterPro" id="IPR003108">
    <property type="entry name" value="GAR_dom"/>
</dbReference>
<dbReference type="GO" id="GO:0005856">
    <property type="term" value="C:cytoskeleton"/>
    <property type="evidence" value="ECO:0007669"/>
    <property type="project" value="UniProtKB-SubCell"/>
</dbReference>
<comment type="caution">
    <text evidence="6">The sequence shown here is derived from an EMBL/GenBank/DDBJ whole genome shotgun (WGS) entry which is preliminary data.</text>
</comment>
<evidence type="ECO:0000313" key="6">
    <source>
        <dbReference type="EMBL" id="KAI1849556.1"/>
    </source>
</evidence>
<feature type="compositionally biased region" description="Low complexity" evidence="4">
    <location>
        <begin position="706"/>
        <end position="731"/>
    </location>
</feature>
<feature type="compositionally biased region" description="Basic and acidic residues" evidence="4">
    <location>
        <begin position="384"/>
        <end position="396"/>
    </location>
</feature>
<evidence type="ECO:0000256" key="1">
    <source>
        <dbReference type="ARBA" id="ARBA00004245"/>
    </source>
</evidence>
<feature type="compositionally biased region" description="Basic and acidic residues" evidence="4">
    <location>
        <begin position="560"/>
        <end position="575"/>
    </location>
</feature>
<name>A0A9P9W897_9PEZI</name>
<comment type="subcellular location">
    <subcellularLocation>
        <location evidence="1">Cytoplasm</location>
        <location evidence="1">Cytoskeleton</location>
    </subcellularLocation>
</comment>
<dbReference type="SUPFAM" id="SSF143575">
    <property type="entry name" value="GAS2 domain-like"/>
    <property type="match status" value="1"/>
</dbReference>
<feature type="region of interest" description="Disordered" evidence="4">
    <location>
        <begin position="792"/>
        <end position="943"/>
    </location>
</feature>
<feature type="region of interest" description="Disordered" evidence="4">
    <location>
        <begin position="677"/>
        <end position="740"/>
    </location>
</feature>
<dbReference type="EMBL" id="JAFIMR010000076">
    <property type="protein sequence ID" value="KAI1849556.1"/>
    <property type="molecule type" value="Genomic_DNA"/>
</dbReference>
<feature type="compositionally biased region" description="Polar residues" evidence="4">
    <location>
        <begin position="639"/>
        <end position="650"/>
    </location>
</feature>
<evidence type="ECO:0000256" key="2">
    <source>
        <dbReference type="ARBA" id="ARBA00022490"/>
    </source>
</evidence>
<accession>A0A9P9W897</accession>
<keyword evidence="7" id="KW-1185">Reference proteome</keyword>
<feature type="region of interest" description="Disordered" evidence="4">
    <location>
        <begin position="100"/>
        <end position="137"/>
    </location>
</feature>
<feature type="region of interest" description="Disordered" evidence="4">
    <location>
        <begin position="1"/>
        <end position="47"/>
    </location>
</feature>